<dbReference type="InterPro" id="IPR025474">
    <property type="entry name" value="DUF4325"/>
</dbReference>
<proteinExistence type="predicted"/>
<gene>
    <name evidence="2" type="ORF">H8E23_16485</name>
</gene>
<dbReference type="Proteomes" id="UP000603434">
    <property type="component" value="Unassembled WGS sequence"/>
</dbReference>
<dbReference type="EMBL" id="JACNJH010000241">
    <property type="protein sequence ID" value="MBC8362983.1"/>
    <property type="molecule type" value="Genomic_DNA"/>
</dbReference>
<comment type="caution">
    <text evidence="2">The sequence shown here is derived from an EMBL/GenBank/DDBJ whole genome shotgun (WGS) entry which is preliminary data.</text>
</comment>
<evidence type="ECO:0000313" key="3">
    <source>
        <dbReference type="Proteomes" id="UP000603434"/>
    </source>
</evidence>
<dbReference type="AlphaFoldDB" id="A0A8J6NY89"/>
<dbReference type="Pfam" id="PF14213">
    <property type="entry name" value="DUF4325"/>
    <property type="match status" value="1"/>
</dbReference>
<organism evidence="2 3">
    <name type="scientific">Candidatus Desulfatibia profunda</name>
    <dbReference type="NCBI Taxonomy" id="2841695"/>
    <lineage>
        <taxon>Bacteria</taxon>
        <taxon>Pseudomonadati</taxon>
        <taxon>Thermodesulfobacteriota</taxon>
        <taxon>Desulfobacteria</taxon>
        <taxon>Desulfobacterales</taxon>
        <taxon>Desulfobacterales incertae sedis</taxon>
        <taxon>Candidatus Desulfatibia</taxon>
    </lineage>
</organism>
<feature type="domain" description="DUF4325" evidence="1">
    <location>
        <begin position="23"/>
        <end position="81"/>
    </location>
</feature>
<protein>
    <submittedName>
        <fullName evidence="2">STAS-like domain-containing protein</fullName>
    </submittedName>
</protein>
<name>A0A8J6NY89_9BACT</name>
<reference evidence="2 3" key="1">
    <citation type="submission" date="2020-08" db="EMBL/GenBank/DDBJ databases">
        <title>Bridging the membrane lipid divide: bacteria of the FCB group superphylum have the potential to synthesize archaeal ether lipids.</title>
        <authorList>
            <person name="Villanueva L."/>
            <person name="Von Meijenfeldt F.A.B."/>
            <person name="Westbye A.B."/>
            <person name="Yadav S."/>
            <person name="Hopmans E.C."/>
            <person name="Dutilh B.E."/>
            <person name="Sinninghe Damste J.S."/>
        </authorList>
    </citation>
    <scope>NUCLEOTIDE SEQUENCE [LARGE SCALE GENOMIC DNA]</scope>
    <source>
        <strain evidence="2">NIOZ-UU30</strain>
    </source>
</reference>
<sequence length="118" mass="13250">MSEPILIRVADLVGGRRAVDAADGEKVFEKILPVIKDGRKVRLSFEGITMVITAFLNAAIGKLYGSLPEEQVDKMLEVRDLIPAFQPSLDKSIEWSKAYYRDPDRLIKAIMEELGDEE</sequence>
<evidence type="ECO:0000259" key="1">
    <source>
        <dbReference type="Pfam" id="PF14213"/>
    </source>
</evidence>
<accession>A0A8J6NY89</accession>
<evidence type="ECO:0000313" key="2">
    <source>
        <dbReference type="EMBL" id="MBC8362983.1"/>
    </source>
</evidence>